<dbReference type="PROSITE" id="PS00469">
    <property type="entry name" value="NDPK"/>
    <property type="match status" value="1"/>
</dbReference>
<dbReference type="STRING" id="283909.R7T472"/>
<dbReference type="EMBL" id="KB312172">
    <property type="protein sequence ID" value="ELT87722.1"/>
    <property type="molecule type" value="Genomic_DNA"/>
</dbReference>
<organism evidence="5">
    <name type="scientific">Capitella teleta</name>
    <name type="common">Polychaete worm</name>
    <dbReference type="NCBI Taxonomy" id="283909"/>
    <lineage>
        <taxon>Eukaryota</taxon>
        <taxon>Metazoa</taxon>
        <taxon>Spiralia</taxon>
        <taxon>Lophotrochozoa</taxon>
        <taxon>Annelida</taxon>
        <taxon>Polychaeta</taxon>
        <taxon>Sedentaria</taxon>
        <taxon>Scolecida</taxon>
        <taxon>Capitellidae</taxon>
        <taxon>Capitella</taxon>
    </lineage>
</organism>
<dbReference type="InterPro" id="IPR051766">
    <property type="entry name" value="TXND_domain-containing"/>
</dbReference>
<feature type="domain" description="Nucleoside diphosphate kinase-like" evidence="4">
    <location>
        <begin position="158"/>
        <end position="300"/>
    </location>
</feature>
<name>R7T472_CAPTE</name>
<evidence type="ECO:0000313" key="5">
    <source>
        <dbReference type="EMBL" id="ELT87722.1"/>
    </source>
</evidence>
<sequence length="617" mass="68757">MARKKQEVALQIDIESQEDMDEMLNKDGLIVMDVYQEWSGPCKAMVSIFRKIKNEIGDELLRFAMAKCDTVDSLERYRGRCEPCFLFFAGGVLVNVIRGSNSPLINKVIMEQLAYEHKVLDGSAERKEIRDPLLADFDDRGAFDEEDEDEDGEEGSKRGVTLAIIKPNVVAEGKAEEVMEKATGIEILEHTERQLTEEEARSFYSDKEGEEFYEDLVKFMSSGPSHVLVLSKGETGEGIVEEWRELLGPPSVEEAKEKAPDSLRAKYGKESYANALHGSDSQARAMAELAFFFPNYTVPTVPRGKKPHVQRTLALIRPDALREKKEEIMAKVKEAGFQIAMQKEMQLTKEQAEAFYSEHKGESYFDTLTTRMSSGPVLALALARDDAITGWRDLLGPKDVKEAQESAPDSLRAQFSHTDDPVNALHGSDSPSTAENELNFFFPMQQTVAVIKPEAYESKDAIIDRIKEAGFHVAARKETELTADIAEQFYKGVEGKEFYGDLVKHMTSGQTLFMVLSREDAVDGWRSLIGPTDPEKAKEEAPESLRAQFGKDTLANAVHGSSSAEQAAENIKILFGDIQFQPDGSVKGVIRFYAAASLYGIEFALITYSQSLCQLSP</sequence>
<dbReference type="EMBL" id="AMQN01015717">
    <property type="status" value="NOT_ANNOTATED_CDS"/>
    <property type="molecule type" value="Genomic_DNA"/>
</dbReference>
<evidence type="ECO:0000313" key="6">
    <source>
        <dbReference type="EnsemblMetazoa" id="CapteP96991"/>
    </source>
</evidence>
<dbReference type="CDD" id="cd02948">
    <property type="entry name" value="TRX_NDPK"/>
    <property type="match status" value="1"/>
</dbReference>
<dbReference type="PRINTS" id="PR01243">
    <property type="entry name" value="NUCDPKINASE"/>
</dbReference>
<dbReference type="OrthoDB" id="10263751at2759"/>
<evidence type="ECO:0000256" key="3">
    <source>
        <dbReference type="SAM" id="MobiDB-lite"/>
    </source>
</evidence>
<dbReference type="GO" id="GO:0006241">
    <property type="term" value="P:CTP biosynthetic process"/>
    <property type="evidence" value="ECO:0007669"/>
    <property type="project" value="InterPro"/>
</dbReference>
<dbReference type="OMA" id="ERQHVSQ"/>
<reference evidence="6" key="3">
    <citation type="submission" date="2015-06" db="UniProtKB">
        <authorList>
            <consortium name="EnsemblMetazoa"/>
        </authorList>
    </citation>
    <scope>IDENTIFICATION</scope>
</reference>
<feature type="domain" description="Nucleoside diphosphate kinase-like" evidence="4">
    <location>
        <begin position="309"/>
        <end position="443"/>
    </location>
</feature>
<comment type="similarity">
    <text evidence="1 2">Belongs to the NDK family.</text>
</comment>
<comment type="caution">
    <text evidence="1">Lacks conserved residue(s) required for the propagation of feature annotation.</text>
</comment>
<dbReference type="GO" id="GO:0006228">
    <property type="term" value="P:UTP biosynthetic process"/>
    <property type="evidence" value="ECO:0007669"/>
    <property type="project" value="InterPro"/>
</dbReference>
<dbReference type="AlphaFoldDB" id="R7T472"/>
<dbReference type="PROSITE" id="PS51374">
    <property type="entry name" value="NDPK_LIKE"/>
    <property type="match status" value="2"/>
</dbReference>
<dbReference type="GO" id="GO:0004550">
    <property type="term" value="F:nucleoside diphosphate kinase activity"/>
    <property type="evidence" value="ECO:0007669"/>
    <property type="project" value="InterPro"/>
</dbReference>
<dbReference type="GO" id="GO:0006183">
    <property type="term" value="P:GTP biosynthetic process"/>
    <property type="evidence" value="ECO:0007669"/>
    <property type="project" value="InterPro"/>
</dbReference>
<proteinExistence type="inferred from homology"/>
<dbReference type="InterPro" id="IPR036249">
    <property type="entry name" value="Thioredoxin-like_sf"/>
</dbReference>
<keyword evidence="7" id="KW-1185">Reference proteome</keyword>
<feature type="domain" description="Nucleoside diphosphate kinase-like" evidence="4">
    <location>
        <begin position="444"/>
        <end position="582"/>
    </location>
</feature>
<reference evidence="5 7" key="2">
    <citation type="journal article" date="2013" name="Nature">
        <title>Insights into bilaterian evolution from three spiralian genomes.</title>
        <authorList>
            <person name="Simakov O."/>
            <person name="Marletaz F."/>
            <person name="Cho S.J."/>
            <person name="Edsinger-Gonzales E."/>
            <person name="Havlak P."/>
            <person name="Hellsten U."/>
            <person name="Kuo D.H."/>
            <person name="Larsson T."/>
            <person name="Lv J."/>
            <person name="Arendt D."/>
            <person name="Savage R."/>
            <person name="Osoegawa K."/>
            <person name="de Jong P."/>
            <person name="Grimwood J."/>
            <person name="Chapman J.A."/>
            <person name="Shapiro H."/>
            <person name="Aerts A."/>
            <person name="Otillar R.P."/>
            <person name="Terry A.Y."/>
            <person name="Boore J.L."/>
            <person name="Grigoriev I.V."/>
            <person name="Lindberg D.R."/>
            <person name="Seaver E.C."/>
            <person name="Weisblat D.A."/>
            <person name="Putnam N.H."/>
            <person name="Rokhsar D.S."/>
        </authorList>
    </citation>
    <scope>NUCLEOTIDE SEQUENCE</scope>
    <source>
        <strain evidence="5 7">I ESC-2004</strain>
    </source>
</reference>
<dbReference type="InterPro" id="IPR001564">
    <property type="entry name" value="Nucleoside_diP_kinase"/>
</dbReference>
<dbReference type="SUPFAM" id="SSF52833">
    <property type="entry name" value="Thioredoxin-like"/>
    <property type="match status" value="1"/>
</dbReference>
<dbReference type="PANTHER" id="PTHR46135:SF3">
    <property type="entry name" value="NME_NM23 FAMILY MEMBER 8"/>
    <property type="match status" value="1"/>
</dbReference>
<evidence type="ECO:0000256" key="1">
    <source>
        <dbReference type="PROSITE-ProRule" id="PRU00706"/>
    </source>
</evidence>
<dbReference type="EnsemblMetazoa" id="CapteT96991">
    <property type="protein sequence ID" value="CapteP96991"/>
    <property type="gene ID" value="CapteG96991"/>
</dbReference>
<dbReference type="InterPro" id="IPR013766">
    <property type="entry name" value="Thioredoxin_domain"/>
</dbReference>
<dbReference type="InterPro" id="IPR036850">
    <property type="entry name" value="NDK-like_dom_sf"/>
</dbReference>
<dbReference type="InterPro" id="IPR023005">
    <property type="entry name" value="Nucleoside_diP_kinase_AS"/>
</dbReference>
<dbReference type="SUPFAM" id="SSF54919">
    <property type="entry name" value="Nucleoside diphosphate kinase, NDK"/>
    <property type="match status" value="3"/>
</dbReference>
<dbReference type="InterPro" id="IPR034907">
    <property type="entry name" value="NDK-like_dom"/>
</dbReference>
<dbReference type="Pfam" id="PF00334">
    <property type="entry name" value="NDK"/>
    <property type="match status" value="3"/>
</dbReference>
<dbReference type="Gene3D" id="3.40.30.10">
    <property type="entry name" value="Glutaredoxin"/>
    <property type="match status" value="1"/>
</dbReference>
<gene>
    <name evidence="5" type="ORF">CAPTEDRAFT_96991</name>
</gene>
<accession>R7T472</accession>
<dbReference type="PANTHER" id="PTHR46135">
    <property type="entry name" value="NME/NM23 FAMILY MEMBER 8"/>
    <property type="match status" value="1"/>
</dbReference>
<evidence type="ECO:0000313" key="7">
    <source>
        <dbReference type="Proteomes" id="UP000014760"/>
    </source>
</evidence>
<feature type="region of interest" description="Disordered" evidence="3">
    <location>
        <begin position="400"/>
        <end position="431"/>
    </location>
</feature>
<dbReference type="SMART" id="SM00562">
    <property type="entry name" value="NDK"/>
    <property type="match status" value="3"/>
</dbReference>
<dbReference type="HOGENOM" id="CLU_016708_1_0_1"/>
<dbReference type="Proteomes" id="UP000014760">
    <property type="component" value="Unassembled WGS sequence"/>
</dbReference>
<dbReference type="Gene3D" id="3.30.70.141">
    <property type="entry name" value="Nucleoside diphosphate kinase-like domain"/>
    <property type="match status" value="3"/>
</dbReference>
<dbReference type="CDD" id="cd04416">
    <property type="entry name" value="NDPk_TX"/>
    <property type="match status" value="3"/>
</dbReference>
<dbReference type="Pfam" id="PF00085">
    <property type="entry name" value="Thioredoxin"/>
    <property type="match status" value="1"/>
</dbReference>
<protein>
    <recommendedName>
        <fullName evidence="4">Nucleoside diphosphate kinase-like domain-containing protein</fullName>
    </recommendedName>
</protein>
<evidence type="ECO:0000259" key="4">
    <source>
        <dbReference type="SMART" id="SM00562"/>
    </source>
</evidence>
<evidence type="ECO:0000256" key="2">
    <source>
        <dbReference type="RuleBase" id="RU004011"/>
    </source>
</evidence>
<reference evidence="7" key="1">
    <citation type="submission" date="2012-12" db="EMBL/GenBank/DDBJ databases">
        <authorList>
            <person name="Hellsten U."/>
            <person name="Grimwood J."/>
            <person name="Chapman J.A."/>
            <person name="Shapiro H."/>
            <person name="Aerts A."/>
            <person name="Otillar R.P."/>
            <person name="Terry A.Y."/>
            <person name="Boore J.L."/>
            <person name="Simakov O."/>
            <person name="Marletaz F."/>
            <person name="Cho S.-J."/>
            <person name="Edsinger-Gonzales E."/>
            <person name="Havlak P."/>
            <person name="Kuo D.-H."/>
            <person name="Larsson T."/>
            <person name="Lv J."/>
            <person name="Arendt D."/>
            <person name="Savage R."/>
            <person name="Osoegawa K."/>
            <person name="de Jong P."/>
            <person name="Lindberg D.R."/>
            <person name="Seaver E.C."/>
            <person name="Weisblat D.A."/>
            <person name="Putnam N.H."/>
            <person name="Grigoriev I.V."/>
            <person name="Rokhsar D.S."/>
        </authorList>
    </citation>
    <scope>NUCLEOTIDE SEQUENCE</scope>
    <source>
        <strain evidence="7">I ESC-2004</strain>
    </source>
</reference>